<dbReference type="SUPFAM" id="SSF46689">
    <property type="entry name" value="Homeodomain-like"/>
    <property type="match status" value="1"/>
</dbReference>
<sequence length="220" mass="23481">MAPLPPVLAQRFVAALGTGGKRERTRAQLVHAAAHVFADRGWSQATMAQVAEAAGVTTGTVYNHFASKEEIAEALSLALAAAVNQAIVASIEPVKDAAQRMAIGQRRFVWLAAESPSWACLLLEMAAIAPRHVREVEQDALRDLRLGVRQKRFKVPSEESAMEVVTGVVQAAMRRVAAGAAPPRHDVACAALVLRALGMDPAEAMEIARRPLPDLPPFTG</sequence>
<feature type="domain" description="HTH tetR-type" evidence="5">
    <location>
        <begin position="23"/>
        <end position="83"/>
    </location>
</feature>
<evidence type="ECO:0000256" key="3">
    <source>
        <dbReference type="ARBA" id="ARBA00023163"/>
    </source>
</evidence>
<dbReference type="GO" id="GO:0003700">
    <property type="term" value="F:DNA-binding transcription factor activity"/>
    <property type="evidence" value="ECO:0007669"/>
    <property type="project" value="TreeGrafter"/>
</dbReference>
<dbReference type="PRINTS" id="PR00455">
    <property type="entry name" value="HTHTETR"/>
</dbReference>
<gene>
    <name evidence="6" type="ORF">I8E28_16545</name>
</gene>
<dbReference type="PROSITE" id="PS50977">
    <property type="entry name" value="HTH_TETR_2"/>
    <property type="match status" value="1"/>
</dbReference>
<keyword evidence="7" id="KW-1185">Reference proteome</keyword>
<evidence type="ECO:0000256" key="4">
    <source>
        <dbReference type="PROSITE-ProRule" id="PRU00335"/>
    </source>
</evidence>
<feature type="DNA-binding region" description="H-T-H motif" evidence="4">
    <location>
        <begin position="46"/>
        <end position="65"/>
    </location>
</feature>
<evidence type="ECO:0000313" key="6">
    <source>
        <dbReference type="EMBL" id="MBK0394213.1"/>
    </source>
</evidence>
<dbReference type="PANTHER" id="PTHR30055">
    <property type="entry name" value="HTH-TYPE TRANSCRIPTIONAL REGULATOR RUTR"/>
    <property type="match status" value="1"/>
</dbReference>
<evidence type="ECO:0000313" key="7">
    <source>
        <dbReference type="Proteomes" id="UP000617041"/>
    </source>
</evidence>
<dbReference type="AlphaFoldDB" id="A0A934Q306"/>
<comment type="caution">
    <text evidence="6">The sequence shown here is derived from an EMBL/GenBank/DDBJ whole genome shotgun (WGS) entry which is preliminary data.</text>
</comment>
<dbReference type="Gene3D" id="1.10.357.10">
    <property type="entry name" value="Tetracycline Repressor, domain 2"/>
    <property type="match status" value="1"/>
</dbReference>
<protein>
    <submittedName>
        <fullName evidence="6">TetR/AcrR family transcriptional regulator</fullName>
    </submittedName>
</protein>
<evidence type="ECO:0000256" key="2">
    <source>
        <dbReference type="ARBA" id="ARBA00023125"/>
    </source>
</evidence>
<keyword evidence="2 4" id="KW-0238">DNA-binding</keyword>
<accession>A0A934Q306</accession>
<dbReference type="GO" id="GO:0000976">
    <property type="term" value="F:transcription cis-regulatory region binding"/>
    <property type="evidence" value="ECO:0007669"/>
    <property type="project" value="TreeGrafter"/>
</dbReference>
<dbReference type="InterPro" id="IPR009057">
    <property type="entry name" value="Homeodomain-like_sf"/>
</dbReference>
<keyword evidence="3" id="KW-0804">Transcription</keyword>
<dbReference type="Pfam" id="PF21306">
    <property type="entry name" value="TetR_C_40"/>
    <property type="match status" value="1"/>
</dbReference>
<reference evidence="6" key="1">
    <citation type="submission" date="2020-12" db="EMBL/GenBank/DDBJ databases">
        <title>Ramlibacter sp. nov., isolated from a freshwater alga, Cryptomonas.</title>
        <authorList>
            <person name="Kim H.M."/>
            <person name="Jeon C.O."/>
        </authorList>
    </citation>
    <scope>NUCLEOTIDE SEQUENCE</scope>
    <source>
        <strain evidence="6">CrO1</strain>
    </source>
</reference>
<dbReference type="PANTHER" id="PTHR30055:SF234">
    <property type="entry name" value="HTH-TYPE TRANSCRIPTIONAL REGULATOR BETI"/>
    <property type="match status" value="1"/>
</dbReference>
<dbReference type="InterPro" id="IPR049513">
    <property type="entry name" value="TetR_C_40"/>
</dbReference>
<proteinExistence type="predicted"/>
<dbReference type="RefSeq" id="WP_200789214.1">
    <property type="nucleotide sequence ID" value="NZ_JAEDAO010000001.1"/>
</dbReference>
<organism evidence="6 7">
    <name type="scientific">Ramlibacter algicola</name>
    <dbReference type="NCBI Taxonomy" id="2795217"/>
    <lineage>
        <taxon>Bacteria</taxon>
        <taxon>Pseudomonadati</taxon>
        <taxon>Pseudomonadota</taxon>
        <taxon>Betaproteobacteria</taxon>
        <taxon>Burkholderiales</taxon>
        <taxon>Comamonadaceae</taxon>
        <taxon>Ramlibacter</taxon>
    </lineage>
</organism>
<dbReference type="Pfam" id="PF00440">
    <property type="entry name" value="TetR_N"/>
    <property type="match status" value="1"/>
</dbReference>
<dbReference type="EMBL" id="JAEDAO010000001">
    <property type="protein sequence ID" value="MBK0394213.1"/>
    <property type="molecule type" value="Genomic_DNA"/>
</dbReference>
<evidence type="ECO:0000256" key="1">
    <source>
        <dbReference type="ARBA" id="ARBA00023015"/>
    </source>
</evidence>
<dbReference type="InterPro" id="IPR050109">
    <property type="entry name" value="HTH-type_TetR-like_transc_reg"/>
</dbReference>
<dbReference type="Proteomes" id="UP000617041">
    <property type="component" value="Unassembled WGS sequence"/>
</dbReference>
<evidence type="ECO:0000259" key="5">
    <source>
        <dbReference type="PROSITE" id="PS50977"/>
    </source>
</evidence>
<keyword evidence="1" id="KW-0805">Transcription regulation</keyword>
<name>A0A934Q306_9BURK</name>
<dbReference type="InterPro" id="IPR001647">
    <property type="entry name" value="HTH_TetR"/>
</dbReference>